<sequence>MLENDMIDHFLNDLSTEKIDKQYLQSNGWDKVDREELARYFVALRKHFNAMKKVIQFLSGSMILLQSSYTAKEEIYRSVSFAKNLLSETKEAILHISIPKPLLQHYHEMCKSMVCIERAYAELQLEERIYYLQEAEIKKITHTCQICK</sequence>
<accession>A0ABU5C2D8</accession>
<keyword evidence="2" id="KW-1185">Reference proteome</keyword>
<dbReference type="Proteomes" id="UP001281447">
    <property type="component" value="Unassembled WGS sequence"/>
</dbReference>
<evidence type="ECO:0000313" key="1">
    <source>
        <dbReference type="EMBL" id="MDY0393471.1"/>
    </source>
</evidence>
<gene>
    <name evidence="1" type="ORF">RWE15_02280</name>
</gene>
<dbReference type="EMBL" id="JAWDIP010000003">
    <property type="protein sequence ID" value="MDY0393471.1"/>
    <property type="molecule type" value="Genomic_DNA"/>
</dbReference>
<comment type="caution">
    <text evidence="1">The sequence shown here is derived from an EMBL/GenBank/DDBJ whole genome shotgun (WGS) entry which is preliminary data.</text>
</comment>
<reference evidence="1 2" key="1">
    <citation type="submission" date="2023-10" db="EMBL/GenBank/DDBJ databases">
        <title>Virgibacillus halophilus 5B73C genome.</title>
        <authorList>
            <person name="Miliotis G."/>
            <person name="Sengupta P."/>
            <person name="Hameed A."/>
            <person name="Chuvochina M."/>
            <person name="Mcdonagh F."/>
            <person name="Simpson A.C."/>
            <person name="Singh N.K."/>
            <person name="Rekha P.D."/>
            <person name="Raman K."/>
            <person name="Hugenholtz P."/>
            <person name="Venkateswaran K."/>
        </authorList>
    </citation>
    <scope>NUCLEOTIDE SEQUENCE [LARGE SCALE GENOMIC DNA]</scope>
    <source>
        <strain evidence="1 2">5B73C</strain>
    </source>
</reference>
<protein>
    <submittedName>
        <fullName evidence="1">Uncharacterized protein</fullName>
    </submittedName>
</protein>
<proteinExistence type="predicted"/>
<organism evidence="1 2">
    <name type="scientific">Tigheibacillus halophilus</name>
    <dbReference type="NCBI Taxonomy" id="361280"/>
    <lineage>
        <taxon>Bacteria</taxon>
        <taxon>Bacillati</taxon>
        <taxon>Bacillota</taxon>
        <taxon>Bacilli</taxon>
        <taxon>Bacillales</taxon>
        <taxon>Bacillaceae</taxon>
        <taxon>Tigheibacillus</taxon>
    </lineage>
</organism>
<evidence type="ECO:0000313" key="2">
    <source>
        <dbReference type="Proteomes" id="UP001281447"/>
    </source>
</evidence>
<name>A0ABU5C2D8_9BACI</name>